<proteinExistence type="predicted"/>
<comment type="caution">
    <text evidence="1">The sequence shown here is derived from an EMBL/GenBank/DDBJ whole genome shotgun (WGS) entry which is preliminary data.</text>
</comment>
<reference evidence="1" key="2">
    <citation type="submission" date="2022-01" db="EMBL/GenBank/DDBJ databases">
        <authorList>
            <person name="Yamashiro T."/>
            <person name="Shiraishi A."/>
            <person name="Satake H."/>
            <person name="Nakayama K."/>
        </authorList>
    </citation>
    <scope>NUCLEOTIDE SEQUENCE</scope>
</reference>
<accession>A0ABQ5A233</accession>
<reference evidence="1" key="1">
    <citation type="journal article" date="2022" name="Int. J. Mol. Sci.">
        <title>Draft Genome of Tanacetum Coccineum: Genomic Comparison of Closely Related Tanacetum-Family Plants.</title>
        <authorList>
            <person name="Yamashiro T."/>
            <person name="Shiraishi A."/>
            <person name="Nakayama K."/>
            <person name="Satake H."/>
        </authorList>
    </citation>
    <scope>NUCLEOTIDE SEQUENCE</scope>
</reference>
<name>A0ABQ5A233_9ASTR</name>
<organism evidence="1 2">
    <name type="scientific">Tanacetum coccineum</name>
    <dbReference type="NCBI Taxonomy" id="301880"/>
    <lineage>
        <taxon>Eukaryota</taxon>
        <taxon>Viridiplantae</taxon>
        <taxon>Streptophyta</taxon>
        <taxon>Embryophyta</taxon>
        <taxon>Tracheophyta</taxon>
        <taxon>Spermatophyta</taxon>
        <taxon>Magnoliopsida</taxon>
        <taxon>eudicotyledons</taxon>
        <taxon>Gunneridae</taxon>
        <taxon>Pentapetalae</taxon>
        <taxon>asterids</taxon>
        <taxon>campanulids</taxon>
        <taxon>Asterales</taxon>
        <taxon>Asteraceae</taxon>
        <taxon>Asteroideae</taxon>
        <taxon>Anthemideae</taxon>
        <taxon>Anthemidinae</taxon>
        <taxon>Tanacetum</taxon>
    </lineage>
</organism>
<evidence type="ECO:0000313" key="1">
    <source>
        <dbReference type="EMBL" id="GJS95142.1"/>
    </source>
</evidence>
<dbReference type="EMBL" id="BQNB010011787">
    <property type="protein sequence ID" value="GJS95142.1"/>
    <property type="molecule type" value="Genomic_DNA"/>
</dbReference>
<gene>
    <name evidence="1" type="ORF">Tco_0802110</name>
</gene>
<evidence type="ECO:0000313" key="2">
    <source>
        <dbReference type="Proteomes" id="UP001151760"/>
    </source>
</evidence>
<dbReference type="Proteomes" id="UP001151760">
    <property type="component" value="Unassembled WGS sequence"/>
</dbReference>
<protein>
    <submittedName>
        <fullName evidence="1">Uncharacterized protein</fullName>
    </submittedName>
</protein>
<sequence>MEKERRQASQQQLKHLFQKLAYYTTDKQDTAWGASHEALSSEMNSTCHKERVEHWVKCPDHGIFNLPEKIFNLDDKEEDMTSNVDTRPSKLCAPTQSVDACLSHIQDLYGVHPMGVLYAVRKAQRASSSLSDQEARFSPTVLSRILFKPRFDTSTCPLVWDDTRWRDDE</sequence>
<keyword evidence="2" id="KW-1185">Reference proteome</keyword>